<accession>A0ABQ8EXB9</accession>
<keyword evidence="1" id="KW-0812">Transmembrane</keyword>
<evidence type="ECO:0000313" key="3">
    <source>
        <dbReference type="Proteomes" id="UP001648503"/>
    </source>
</evidence>
<keyword evidence="1" id="KW-0472">Membrane</keyword>
<protein>
    <recommendedName>
        <fullName evidence="4">NADH dehydrogenase [ubiquinone] 1 alpha subcomplex subunit 1</fullName>
    </recommendedName>
</protein>
<dbReference type="Pfam" id="PF06522">
    <property type="entry name" value="B12D"/>
    <property type="match status" value="1"/>
</dbReference>
<name>A0ABQ8EXB9_9FUNG</name>
<comment type="caution">
    <text evidence="2">The sequence shown here is derived from an EMBL/GenBank/DDBJ whole genome shotgun (WGS) entry which is preliminary data.</text>
</comment>
<feature type="transmembrane region" description="Helical" evidence="1">
    <location>
        <begin position="14"/>
        <end position="33"/>
    </location>
</feature>
<dbReference type="Proteomes" id="UP001648503">
    <property type="component" value="Unassembled WGS sequence"/>
</dbReference>
<proteinExistence type="predicted"/>
<sequence>MAFFRGITHLPYEVYPIIFMMSCGVGFGVYVTTKKLINDGDMRIRSNYGIRDWTERLETLQQTAITSKNTKPSR</sequence>
<evidence type="ECO:0008006" key="4">
    <source>
        <dbReference type="Google" id="ProtNLM"/>
    </source>
</evidence>
<keyword evidence="1" id="KW-1133">Transmembrane helix</keyword>
<evidence type="ECO:0000313" key="2">
    <source>
        <dbReference type="EMBL" id="KAH6588272.1"/>
    </source>
</evidence>
<keyword evidence="3" id="KW-1185">Reference proteome</keyword>
<dbReference type="EMBL" id="JAFCIX010000527">
    <property type="protein sequence ID" value="KAH6588272.1"/>
    <property type="molecule type" value="Genomic_DNA"/>
</dbReference>
<reference evidence="2 3" key="1">
    <citation type="submission" date="2021-02" db="EMBL/GenBank/DDBJ databases">
        <title>Variation within the Batrachochytrium salamandrivorans European outbreak.</title>
        <authorList>
            <person name="Kelly M."/>
            <person name="Pasmans F."/>
            <person name="Shea T.P."/>
            <person name="Munoz J.F."/>
            <person name="Carranza S."/>
            <person name="Cuomo C.A."/>
            <person name="Martel A."/>
        </authorList>
    </citation>
    <scope>NUCLEOTIDE SEQUENCE [LARGE SCALE GENOMIC DNA]</scope>
    <source>
        <strain evidence="2 3">AMFP18/2</strain>
    </source>
</reference>
<gene>
    <name evidence="2" type="ORF">BASA50_010823</name>
</gene>
<evidence type="ECO:0000256" key="1">
    <source>
        <dbReference type="SAM" id="Phobius"/>
    </source>
</evidence>
<organism evidence="2 3">
    <name type="scientific">Batrachochytrium salamandrivorans</name>
    <dbReference type="NCBI Taxonomy" id="1357716"/>
    <lineage>
        <taxon>Eukaryota</taxon>
        <taxon>Fungi</taxon>
        <taxon>Fungi incertae sedis</taxon>
        <taxon>Chytridiomycota</taxon>
        <taxon>Chytridiomycota incertae sedis</taxon>
        <taxon>Chytridiomycetes</taxon>
        <taxon>Rhizophydiales</taxon>
        <taxon>Rhizophydiales incertae sedis</taxon>
        <taxon>Batrachochytrium</taxon>
    </lineage>
</organism>
<dbReference type="InterPro" id="IPR010530">
    <property type="entry name" value="B12D"/>
</dbReference>